<organism evidence="6 7">
    <name type="scientific">Pelodiscus sinensis</name>
    <name type="common">Chinese softshell turtle</name>
    <name type="synonym">Trionyx sinensis</name>
    <dbReference type="NCBI Taxonomy" id="13735"/>
    <lineage>
        <taxon>Eukaryota</taxon>
        <taxon>Metazoa</taxon>
        <taxon>Chordata</taxon>
        <taxon>Craniata</taxon>
        <taxon>Vertebrata</taxon>
        <taxon>Euteleostomi</taxon>
        <taxon>Archelosauria</taxon>
        <taxon>Testudinata</taxon>
        <taxon>Testudines</taxon>
        <taxon>Cryptodira</taxon>
        <taxon>Trionychia</taxon>
        <taxon>Trionychidae</taxon>
        <taxon>Pelodiscus</taxon>
    </lineage>
</organism>
<dbReference type="EMBL" id="AGCU01024662">
    <property type="status" value="NOT_ANNOTATED_CDS"/>
    <property type="molecule type" value="Genomic_DNA"/>
</dbReference>
<evidence type="ECO:0000256" key="4">
    <source>
        <dbReference type="ARBA" id="ARBA00023002"/>
    </source>
</evidence>
<feature type="domain" description="IMP dehydrogenase/GMP reductase" evidence="5">
    <location>
        <begin position="167"/>
        <end position="202"/>
    </location>
</feature>
<dbReference type="Ensembl" id="ENSPSIT00000017424.1">
    <property type="protein sequence ID" value="ENSPSIP00000017346.1"/>
    <property type="gene ID" value="ENSPSIG00000015436.1"/>
</dbReference>
<evidence type="ECO:0000256" key="2">
    <source>
        <dbReference type="ARBA" id="ARBA00015800"/>
    </source>
</evidence>
<dbReference type="GeneTree" id="ENSGT00940000156595"/>
<reference evidence="7" key="2">
    <citation type="journal article" date="2013" name="Nat. Genet.">
        <title>The draft genomes of soft-shell turtle and green sea turtle yield insights into the development and evolution of the turtle-specific body plan.</title>
        <authorList>
            <person name="Wang Z."/>
            <person name="Pascual-Anaya J."/>
            <person name="Zadissa A."/>
            <person name="Li W."/>
            <person name="Niimura Y."/>
            <person name="Huang Z."/>
            <person name="Li C."/>
            <person name="White S."/>
            <person name="Xiong Z."/>
            <person name="Fang D."/>
            <person name="Wang B."/>
            <person name="Ming Y."/>
            <person name="Chen Y."/>
            <person name="Zheng Y."/>
            <person name="Kuraku S."/>
            <person name="Pignatelli M."/>
            <person name="Herrero J."/>
            <person name="Beal K."/>
            <person name="Nozawa M."/>
            <person name="Li Q."/>
            <person name="Wang J."/>
            <person name="Zhang H."/>
            <person name="Yu L."/>
            <person name="Shigenobu S."/>
            <person name="Wang J."/>
            <person name="Liu J."/>
            <person name="Flicek P."/>
            <person name="Searle S."/>
            <person name="Wang J."/>
            <person name="Kuratani S."/>
            <person name="Yin Y."/>
            <person name="Aken B."/>
            <person name="Zhang G."/>
            <person name="Irie N."/>
        </authorList>
    </citation>
    <scope>NUCLEOTIDE SEQUENCE [LARGE SCALE GENOMIC DNA]</scope>
    <source>
        <strain evidence="7">Daiwa-1</strain>
    </source>
</reference>
<dbReference type="GO" id="GO:0003920">
    <property type="term" value="F:GMP reductase activity"/>
    <property type="evidence" value="ECO:0007669"/>
    <property type="project" value="UniProtKB-EC"/>
</dbReference>
<dbReference type="eggNOG" id="KOG2550">
    <property type="taxonomic scope" value="Eukaryota"/>
</dbReference>
<proteinExistence type="predicted"/>
<protein>
    <recommendedName>
        <fullName evidence="2">GMP reductase</fullName>
        <ecNumber evidence="1">1.7.1.7</ecNumber>
    </recommendedName>
</protein>
<reference evidence="6" key="3">
    <citation type="submission" date="2025-08" db="UniProtKB">
        <authorList>
            <consortium name="Ensembl"/>
        </authorList>
    </citation>
    <scope>IDENTIFICATION</scope>
</reference>
<dbReference type="EMBL" id="AGCU01024663">
    <property type="status" value="NOT_ANNOTATED_CDS"/>
    <property type="molecule type" value="Genomic_DNA"/>
</dbReference>
<dbReference type="InterPro" id="IPR050139">
    <property type="entry name" value="GMP_reductase"/>
</dbReference>
<name>K7GAN5_PELSI</name>
<dbReference type="HOGENOM" id="CLU_104002_0_0_1"/>
<dbReference type="InterPro" id="IPR001093">
    <property type="entry name" value="IMP_DH_GMPRt"/>
</dbReference>
<reference evidence="6" key="4">
    <citation type="submission" date="2025-09" db="UniProtKB">
        <authorList>
            <consortium name="Ensembl"/>
        </authorList>
    </citation>
    <scope>IDENTIFICATION</scope>
</reference>
<dbReference type="EC" id="1.7.1.7" evidence="1"/>
<dbReference type="STRING" id="13735.ENSPSIP00000017346"/>
<dbReference type="Pfam" id="PF00478">
    <property type="entry name" value="IMPDH"/>
    <property type="match status" value="1"/>
</dbReference>
<dbReference type="PANTHER" id="PTHR43170:SF4">
    <property type="entry name" value="GMP REDUCTASE 2"/>
    <property type="match status" value="1"/>
</dbReference>
<reference evidence="7" key="1">
    <citation type="submission" date="2011-10" db="EMBL/GenBank/DDBJ databases">
        <authorList>
            <consortium name="Soft-shell Turtle Genome Consortium"/>
        </authorList>
    </citation>
    <scope>NUCLEOTIDE SEQUENCE [LARGE SCALE GENOMIC DNA]</scope>
    <source>
        <strain evidence="7">Daiwa-1</strain>
    </source>
</reference>
<dbReference type="SMART" id="SM01240">
    <property type="entry name" value="IMPDH"/>
    <property type="match status" value="1"/>
</dbReference>
<dbReference type="AlphaFoldDB" id="K7GAN5"/>
<dbReference type="Proteomes" id="UP000007267">
    <property type="component" value="Unassembled WGS sequence"/>
</dbReference>
<evidence type="ECO:0000256" key="1">
    <source>
        <dbReference type="ARBA" id="ARBA00012678"/>
    </source>
</evidence>
<dbReference type="Gene3D" id="3.20.20.70">
    <property type="entry name" value="Aldolase class I"/>
    <property type="match status" value="2"/>
</dbReference>
<evidence type="ECO:0000259" key="5">
    <source>
        <dbReference type="Pfam" id="PF00478"/>
    </source>
</evidence>
<keyword evidence="4" id="KW-0560">Oxidoreductase</keyword>
<dbReference type="SUPFAM" id="SSF51412">
    <property type="entry name" value="Inosine monophosphate dehydrogenase (IMPDH)"/>
    <property type="match status" value="1"/>
</dbReference>
<dbReference type="OMA" id="HTIFAEN"/>
<dbReference type="PANTHER" id="PTHR43170">
    <property type="entry name" value="GMP REDUCTASE"/>
    <property type="match status" value="1"/>
</dbReference>
<keyword evidence="7" id="KW-1185">Reference proteome</keyword>
<accession>K7GAN5</accession>
<keyword evidence="3" id="KW-0521">NADP</keyword>
<sequence>SPAQVDLLRSFTFRNSRQTYNGIPIIAANMDTVGTFDMARELCKFSLFTAIHKHYRLEEWKEFATQNPDCLQHVAASSGTGPSDFEQLEKILEAVPQVRYICLDVANGYSANHTVWVTPASLPMNHPSVMCGDAHWAEGTGPWSWGIPIRGGLLPTGTCRYPSLPRPGSVCTTRKKTGVGYPQLSAVLECADAAHGLNGHIIS</sequence>
<evidence type="ECO:0000313" key="7">
    <source>
        <dbReference type="Proteomes" id="UP000007267"/>
    </source>
</evidence>
<evidence type="ECO:0000256" key="3">
    <source>
        <dbReference type="ARBA" id="ARBA00022857"/>
    </source>
</evidence>
<evidence type="ECO:0000313" key="6">
    <source>
        <dbReference type="Ensembl" id="ENSPSIP00000017346.1"/>
    </source>
</evidence>
<dbReference type="InterPro" id="IPR013785">
    <property type="entry name" value="Aldolase_TIM"/>
</dbReference>